<dbReference type="Pfam" id="PF12796">
    <property type="entry name" value="Ank_2"/>
    <property type="match status" value="2"/>
</dbReference>
<comment type="caution">
    <text evidence="4">The sequence shown here is derived from an EMBL/GenBank/DDBJ whole genome shotgun (WGS) entry which is preliminary data.</text>
</comment>
<feature type="repeat" description="ANK" evidence="1">
    <location>
        <begin position="418"/>
        <end position="450"/>
    </location>
</feature>
<feature type="domain" description="Phosphorylated adapter RNA export protein RNA-binding" evidence="3">
    <location>
        <begin position="633"/>
        <end position="716"/>
    </location>
</feature>
<feature type="region of interest" description="Disordered" evidence="2">
    <location>
        <begin position="1"/>
        <end position="53"/>
    </location>
</feature>
<dbReference type="PROSITE" id="PS50088">
    <property type="entry name" value="ANK_REPEAT"/>
    <property type="match status" value="5"/>
</dbReference>
<feature type="repeat" description="ANK" evidence="1">
    <location>
        <begin position="499"/>
        <end position="526"/>
    </location>
</feature>
<dbReference type="InterPro" id="IPR036770">
    <property type="entry name" value="Ankyrin_rpt-contain_sf"/>
</dbReference>
<dbReference type="InterPro" id="IPR038092">
    <property type="entry name" value="PHAX_RNA-binding_sf"/>
</dbReference>
<keyword evidence="5" id="KW-1185">Reference proteome</keyword>
<dbReference type="PROSITE" id="PS50297">
    <property type="entry name" value="ANK_REP_REGION"/>
    <property type="match status" value="4"/>
</dbReference>
<gene>
    <name evidence="4" type="ORF">X943_000361</name>
</gene>
<dbReference type="Gene3D" id="1.10.10.1440">
    <property type="entry name" value="PHAX RNA-binding domain"/>
    <property type="match status" value="1"/>
</dbReference>
<feature type="repeat" description="ANK" evidence="1">
    <location>
        <begin position="527"/>
        <end position="559"/>
    </location>
</feature>
<dbReference type="Pfam" id="PF10258">
    <property type="entry name" value="PHAX_RNA-bd"/>
    <property type="match status" value="1"/>
</dbReference>
<dbReference type="PANTHER" id="PTHR24133:SF40">
    <property type="entry name" value="ANKYRIN REPEAT DOMAIN 44"/>
    <property type="match status" value="1"/>
</dbReference>
<feature type="compositionally biased region" description="Basic and acidic residues" evidence="2">
    <location>
        <begin position="287"/>
        <end position="299"/>
    </location>
</feature>
<organism evidence="4 5">
    <name type="scientific">Babesia divergens</name>
    <dbReference type="NCBI Taxonomy" id="32595"/>
    <lineage>
        <taxon>Eukaryota</taxon>
        <taxon>Sar</taxon>
        <taxon>Alveolata</taxon>
        <taxon>Apicomplexa</taxon>
        <taxon>Aconoidasida</taxon>
        <taxon>Piroplasmida</taxon>
        <taxon>Babesiidae</taxon>
        <taxon>Babesia</taxon>
    </lineage>
</organism>
<feature type="compositionally biased region" description="Basic and acidic residues" evidence="2">
    <location>
        <begin position="33"/>
        <end position="45"/>
    </location>
</feature>
<dbReference type="PANTHER" id="PTHR24133">
    <property type="entry name" value="ANKYRIN DOMAIN-CONTAINING"/>
    <property type="match status" value="1"/>
</dbReference>
<dbReference type="AlphaFoldDB" id="A0AAD9GK60"/>
<reference evidence="4" key="2">
    <citation type="submission" date="2021-05" db="EMBL/GenBank/DDBJ databases">
        <authorList>
            <person name="Pain A."/>
        </authorList>
    </citation>
    <scope>NUCLEOTIDE SEQUENCE</scope>
    <source>
        <strain evidence="4">1802A</strain>
    </source>
</reference>
<accession>A0AAD9GK60</accession>
<evidence type="ECO:0000256" key="1">
    <source>
        <dbReference type="PROSITE-ProRule" id="PRU00023"/>
    </source>
</evidence>
<dbReference type="EMBL" id="JAHBMH010000003">
    <property type="protein sequence ID" value="KAK1940229.1"/>
    <property type="molecule type" value="Genomic_DNA"/>
</dbReference>
<dbReference type="InterPro" id="IPR019385">
    <property type="entry name" value="PHAX_RNA-binding_domain"/>
</dbReference>
<dbReference type="SUPFAM" id="SSF48403">
    <property type="entry name" value="Ankyrin repeat"/>
    <property type="match status" value="1"/>
</dbReference>
<evidence type="ECO:0000313" key="4">
    <source>
        <dbReference type="EMBL" id="KAK1940229.1"/>
    </source>
</evidence>
<dbReference type="Gene3D" id="1.25.40.20">
    <property type="entry name" value="Ankyrin repeat-containing domain"/>
    <property type="match status" value="3"/>
</dbReference>
<evidence type="ECO:0000313" key="5">
    <source>
        <dbReference type="Proteomes" id="UP001195914"/>
    </source>
</evidence>
<dbReference type="InterPro" id="IPR052391">
    <property type="entry name" value="E3_Ligase-Neurotoxin"/>
</dbReference>
<feature type="compositionally biased region" description="Polar residues" evidence="2">
    <location>
        <begin position="226"/>
        <end position="254"/>
    </location>
</feature>
<keyword evidence="1" id="KW-0040">ANK repeat</keyword>
<feature type="repeat" description="ANK" evidence="1">
    <location>
        <begin position="560"/>
        <end position="592"/>
    </location>
</feature>
<dbReference type="Proteomes" id="UP001195914">
    <property type="component" value="Unassembled WGS sequence"/>
</dbReference>
<reference evidence="4" key="1">
    <citation type="journal article" date="2014" name="Nucleic Acids Res.">
        <title>The evolutionary dynamics of variant antigen genes in Babesia reveal a history of genomic innovation underlying host-parasite interaction.</title>
        <authorList>
            <person name="Jackson A.P."/>
            <person name="Otto T.D."/>
            <person name="Darby A."/>
            <person name="Ramaprasad A."/>
            <person name="Xia D."/>
            <person name="Echaide I.E."/>
            <person name="Farber M."/>
            <person name="Gahlot S."/>
            <person name="Gamble J."/>
            <person name="Gupta D."/>
            <person name="Gupta Y."/>
            <person name="Jackson L."/>
            <person name="Malandrin L."/>
            <person name="Malas T.B."/>
            <person name="Moussa E."/>
            <person name="Nair M."/>
            <person name="Reid A.J."/>
            <person name="Sanders M."/>
            <person name="Sharma J."/>
            <person name="Tracey A."/>
            <person name="Quail M.A."/>
            <person name="Weir W."/>
            <person name="Wastling J.M."/>
            <person name="Hall N."/>
            <person name="Willadsen P."/>
            <person name="Lingelbach K."/>
            <person name="Shiels B."/>
            <person name="Tait A."/>
            <person name="Berriman M."/>
            <person name="Allred D.R."/>
            <person name="Pain A."/>
        </authorList>
    </citation>
    <scope>NUCLEOTIDE SEQUENCE</scope>
    <source>
        <strain evidence="4">1802A</strain>
    </source>
</reference>
<proteinExistence type="predicted"/>
<name>A0AAD9GK60_BABDI</name>
<feature type="region of interest" description="Disordered" evidence="2">
    <location>
        <begin position="114"/>
        <end position="307"/>
    </location>
</feature>
<protein>
    <submittedName>
        <fullName evidence="4">Ankyrin repeat domain containing protein</fullName>
    </submittedName>
</protein>
<evidence type="ECO:0000259" key="3">
    <source>
        <dbReference type="Pfam" id="PF10258"/>
    </source>
</evidence>
<sequence>MADVHQKSKRAFGQKGMKPNGASAVHANRKPMGKTEGRDSKRESEAQVQGGAASGISTDCFNDLLSNFTKALTSSNTQSTGSASTQEQMLCEMGKVFFSSMMAFNQILQTHAASVASDSTPKNTMNGTNTIKDGHTLQKAPTTSKGERKSADDAVGQNASTRKPPRNVNDKAVNGATPDFSKETKDAPSAVADVATNSPHPQKNCKKRDSVVRNACPNEKGISGLVRNSASAPKTKSGMNKKISSTSSDASKQTGPRAPRRNTRSHAGGSKASESKSTTVDTPAVREGNKLQADPKEDFNNAPTPNNIVKTDDLVYIDDLVSPEKQLNFNIYRFVDSCTAANLATAERKEVEGSVKSEEWPSIHADTTLTATPVSEVATSRVCPVIQNASEVLRAAFMGDVELLKAQDFMDLSYVDDVGRSALHYASAAGSAACVEYLLSRNVDVNLADRKGWTAIHIAVSKNFTDVARLLVKGGADIFAKLKHKCAPARLTDVCSPTIHFAAIKGNIEVTKLLIEHGASVNDVDSANMTPLYYAAFRPNKDYVKFLLDNGATINLKDVNGRTPFHCAALSGMVDNAKLMVEKHDFINDEDAWALTPYKLAELRNHNEFLTYLKDTLHIVDEEVEDINRVISSTIAVALQEPNADQIYRCVTRIGADLCKTVFDLTMQIERNGGVLTADGTRRRTSGGIFFTCLRELYLNDIISKEDYNYIRAAENEKRIAKANERRNKLRARA</sequence>
<feature type="repeat" description="ANK" evidence="1">
    <location>
        <begin position="451"/>
        <end position="483"/>
    </location>
</feature>
<feature type="compositionally biased region" description="Polar residues" evidence="2">
    <location>
        <begin position="114"/>
        <end position="131"/>
    </location>
</feature>
<dbReference type="SMART" id="SM00248">
    <property type="entry name" value="ANK"/>
    <property type="match status" value="5"/>
</dbReference>
<dbReference type="InterPro" id="IPR002110">
    <property type="entry name" value="Ankyrin_rpt"/>
</dbReference>
<evidence type="ECO:0000256" key="2">
    <source>
        <dbReference type="SAM" id="MobiDB-lite"/>
    </source>
</evidence>